<feature type="region of interest" description="Disordered" evidence="1">
    <location>
        <begin position="481"/>
        <end position="522"/>
    </location>
</feature>
<feature type="region of interest" description="Disordered" evidence="1">
    <location>
        <begin position="544"/>
        <end position="578"/>
    </location>
</feature>
<dbReference type="OMA" id="YNDMRSI"/>
<dbReference type="OrthoDB" id="263350at2759"/>
<feature type="compositionally biased region" description="Basic residues" evidence="1">
    <location>
        <begin position="566"/>
        <end position="578"/>
    </location>
</feature>
<comment type="caution">
    <text evidence="2">The sequence shown here is derived from an EMBL/GenBank/DDBJ whole genome shotgun (WGS) entry which is preliminary data.</text>
</comment>
<keyword evidence="3" id="KW-1185">Reference proteome</keyword>
<feature type="region of interest" description="Disordered" evidence="1">
    <location>
        <begin position="19"/>
        <end position="74"/>
    </location>
</feature>
<dbReference type="AlphaFoldDB" id="A0A0N1I0N1"/>
<gene>
    <name evidence="2" type="ORF">ABL78_6559</name>
</gene>
<evidence type="ECO:0000313" key="3">
    <source>
        <dbReference type="Proteomes" id="UP000038009"/>
    </source>
</evidence>
<reference evidence="2 3" key="1">
    <citation type="journal article" date="2015" name="PLoS Pathog.">
        <title>Leptomonas seymouri: Adaptations to the Dixenous Life Cycle Analyzed by Genome Sequencing, Transcriptome Profiling and Co-infection with Leishmania donovani.</title>
        <authorList>
            <person name="Kraeva N."/>
            <person name="Butenko A."/>
            <person name="Hlavacova J."/>
            <person name="Kostygov A."/>
            <person name="Myskova J."/>
            <person name="Grybchuk D."/>
            <person name="Lestinova T."/>
            <person name="Votypka J."/>
            <person name="Volf P."/>
            <person name="Opperdoes F."/>
            <person name="Flegontov P."/>
            <person name="Lukes J."/>
            <person name="Yurchenko V."/>
        </authorList>
    </citation>
    <scope>NUCLEOTIDE SEQUENCE [LARGE SCALE GENOMIC DNA]</scope>
    <source>
        <strain evidence="2 3">ATCC 30220</strain>
    </source>
</reference>
<protein>
    <submittedName>
        <fullName evidence="2">Uncharacterized protein</fullName>
    </submittedName>
</protein>
<evidence type="ECO:0000313" key="2">
    <source>
        <dbReference type="EMBL" id="KPI84378.1"/>
    </source>
</evidence>
<dbReference type="Proteomes" id="UP000038009">
    <property type="component" value="Unassembled WGS sequence"/>
</dbReference>
<feature type="compositionally biased region" description="Basic residues" evidence="1">
    <location>
        <begin position="499"/>
        <end position="516"/>
    </location>
</feature>
<accession>A0A0N1I0N1</accession>
<organism evidence="2 3">
    <name type="scientific">Leptomonas seymouri</name>
    <dbReference type="NCBI Taxonomy" id="5684"/>
    <lineage>
        <taxon>Eukaryota</taxon>
        <taxon>Discoba</taxon>
        <taxon>Euglenozoa</taxon>
        <taxon>Kinetoplastea</taxon>
        <taxon>Metakinetoplastina</taxon>
        <taxon>Trypanosomatida</taxon>
        <taxon>Trypanosomatidae</taxon>
        <taxon>Leishmaniinae</taxon>
        <taxon>Leptomonas</taxon>
    </lineage>
</organism>
<feature type="region of interest" description="Disordered" evidence="1">
    <location>
        <begin position="379"/>
        <end position="399"/>
    </location>
</feature>
<name>A0A0N1I0N1_LEPSE</name>
<dbReference type="EMBL" id="LJSK01000264">
    <property type="protein sequence ID" value="KPI84378.1"/>
    <property type="molecule type" value="Genomic_DNA"/>
</dbReference>
<dbReference type="VEuPathDB" id="TriTrypDB:Lsey_0264_0020"/>
<proteinExistence type="predicted"/>
<sequence length="578" mass="64423">MRRLGSSIGAVVPATLAASKRHARRRQIQQGTGDADKMATDHSSSWRNSGVEDTLPNVSSLRSEGMMSAPATTSLDTIRSQLAKMRAENKKVTEGAAFESQRWLESQTSNHVQEAMLAKEKQSVATGSQNENLTALIRQEYSRINKPNDVFKDGKEVFNGVVQRSFLLQQKRFLDTDEVLRRPGNGEDTRRFVKLAFASSSEQTAQLVELLQRMRAQCSSEKDKLSSLANYSSEENSTETLSRVAWIQVLEQLSDDEVRLLWEASILDAETLEALFSGVSEQGMTAERALSEDVVDGAANATPASSLLDEKIDYIQRLHYLQELTRSICETELGNVPSIDLAPILVKAQRRQFADITAEELRKLEQYGESAAMRIPAFEGDLQSSPKEDSVPRSTPQNKVSIPVDVPASILDRAFAPSNSFLSAVAEKDAALKKSLEGMERIKRETLLDPVFQEAVRFAHAIEEASVAPHIHGVATDLGCSAQTDEKGPIDNESTSRSATRRFVSKRERRAARSRQFRGPMARSPYAPELVPYFYNDMRSIVPPRGVFNLPDPTPSKAERAEERGRRRRARQHSRFQK</sequence>
<evidence type="ECO:0000256" key="1">
    <source>
        <dbReference type="SAM" id="MobiDB-lite"/>
    </source>
</evidence>